<feature type="compositionally biased region" description="Basic and acidic residues" evidence="5">
    <location>
        <begin position="168"/>
        <end position="180"/>
    </location>
</feature>
<keyword evidence="2" id="KW-0677">Repeat</keyword>
<evidence type="ECO:0000313" key="8">
    <source>
        <dbReference type="Proteomes" id="UP000271469"/>
    </source>
</evidence>
<evidence type="ECO:0000313" key="7">
    <source>
        <dbReference type="EMBL" id="AZG48071.1"/>
    </source>
</evidence>
<evidence type="ECO:0000256" key="1">
    <source>
        <dbReference type="ARBA" id="ARBA00000798"/>
    </source>
</evidence>
<keyword evidence="7" id="KW-0808">Transferase</keyword>
<accession>A0A3G8JSI4</accession>
<dbReference type="EC" id="2.7.8.-" evidence="7"/>
<dbReference type="InterPro" id="IPR015679">
    <property type="entry name" value="PLipase_D_fam"/>
</dbReference>
<dbReference type="CDD" id="cd09143">
    <property type="entry name" value="PLDc_vPLD1_2_like_bac_2"/>
    <property type="match status" value="1"/>
</dbReference>
<dbReference type="InterPro" id="IPR025202">
    <property type="entry name" value="PLD-like_dom"/>
</dbReference>
<evidence type="ECO:0000256" key="3">
    <source>
        <dbReference type="ARBA" id="ARBA00022801"/>
    </source>
</evidence>
<evidence type="ECO:0000256" key="5">
    <source>
        <dbReference type="SAM" id="MobiDB-lite"/>
    </source>
</evidence>
<dbReference type="AlphaFoldDB" id="A0A3G8JSI4"/>
<dbReference type="PANTHER" id="PTHR18896">
    <property type="entry name" value="PHOSPHOLIPASE D"/>
    <property type="match status" value="1"/>
</dbReference>
<dbReference type="PANTHER" id="PTHR18896:SF76">
    <property type="entry name" value="PHOSPHOLIPASE"/>
    <property type="match status" value="1"/>
</dbReference>
<evidence type="ECO:0000256" key="2">
    <source>
        <dbReference type="ARBA" id="ARBA00022737"/>
    </source>
</evidence>
<sequence length="505" mass="56428">MTSIDDARGGASGALLVPGQNCYGIGRADRFACIIDAADYFRFAKQAMLGARKRIMLIGWDFDTRIEFEPEEQTLDGPNDLGDFLNWLPDHQPGLEIHLLKWSVGAFTAITRGMTPVFLANLATNRNVHLEIDTRHPLRGAHHQKIVVIDDRIAFCGGIDMTVDRWDRSDHRDDHPRRVEPNGNSYGPWHDATAAVDGDAARLVGDIARQRWLVATGEDLAPVDDVDTDPWPDQLAPTMRSVDVAVARTLPELDQQDEVREIEQLYLDAIRSAKRFLYIESQYLAARVIADAIAQRLRESDGPEIVVVLPRHADGWLEQKAMDGARRRLLHQLWDADEHQHFRAYHPVTATGGPIYVHAKVLVMDDRLLRVGSSNLNNRSLGLDSECDLAVEVSADDPSAAEHRRSIVGVRDRLIAEHLAVPVAEFRDELERRQSLIGAIDHLRGEGKTLERFDAGTIADEESPLAENDLMDPESAKGNPVLTRVIRFVAGRPLRRLSSTGTERP</sequence>
<feature type="domain" description="PLD phosphodiesterase" evidence="6">
    <location>
        <begin position="353"/>
        <end position="380"/>
    </location>
</feature>
<dbReference type="CDD" id="cd09140">
    <property type="entry name" value="PLDc_vPLD1_2_like_bac_1"/>
    <property type="match status" value="1"/>
</dbReference>
<dbReference type="EMBL" id="CP033972">
    <property type="protein sequence ID" value="AZG48071.1"/>
    <property type="molecule type" value="Genomic_DNA"/>
</dbReference>
<dbReference type="Pfam" id="PF13091">
    <property type="entry name" value="PLDc_2"/>
    <property type="match status" value="1"/>
</dbReference>
<keyword evidence="4" id="KW-0443">Lipid metabolism</keyword>
<keyword evidence="3" id="KW-0378">Hydrolase</keyword>
<dbReference type="GO" id="GO:0004630">
    <property type="term" value="F:phospholipase D activity"/>
    <property type="evidence" value="ECO:0007669"/>
    <property type="project" value="UniProtKB-EC"/>
</dbReference>
<dbReference type="SUPFAM" id="SSF56024">
    <property type="entry name" value="Phospholipase D/nuclease"/>
    <property type="match status" value="2"/>
</dbReference>
<dbReference type="Gene3D" id="3.30.870.10">
    <property type="entry name" value="Endonuclease Chain A"/>
    <property type="match status" value="2"/>
</dbReference>
<dbReference type="Pfam" id="PF00614">
    <property type="entry name" value="PLDc"/>
    <property type="match status" value="1"/>
</dbReference>
<protein>
    <submittedName>
        <fullName evidence="7">Cardiolipin synthase</fullName>
        <ecNumber evidence="7">2.7.8.-</ecNumber>
    </submittedName>
</protein>
<organism evidence="7 8">
    <name type="scientific">Gordonia insulae</name>
    <dbReference type="NCBI Taxonomy" id="2420509"/>
    <lineage>
        <taxon>Bacteria</taxon>
        <taxon>Bacillati</taxon>
        <taxon>Actinomycetota</taxon>
        <taxon>Actinomycetes</taxon>
        <taxon>Mycobacteriales</taxon>
        <taxon>Gordoniaceae</taxon>
        <taxon>Gordonia</taxon>
    </lineage>
</organism>
<dbReference type="GO" id="GO:0009395">
    <property type="term" value="P:phospholipid catabolic process"/>
    <property type="evidence" value="ECO:0007669"/>
    <property type="project" value="TreeGrafter"/>
</dbReference>
<comment type="catalytic activity">
    <reaction evidence="1">
        <text>a 1,2-diacyl-sn-glycero-3-phosphocholine + H2O = a 1,2-diacyl-sn-glycero-3-phosphate + choline + H(+)</text>
        <dbReference type="Rhea" id="RHEA:14445"/>
        <dbReference type="ChEBI" id="CHEBI:15354"/>
        <dbReference type="ChEBI" id="CHEBI:15377"/>
        <dbReference type="ChEBI" id="CHEBI:15378"/>
        <dbReference type="ChEBI" id="CHEBI:57643"/>
        <dbReference type="ChEBI" id="CHEBI:58608"/>
        <dbReference type="EC" id="3.1.4.4"/>
    </reaction>
</comment>
<name>A0A3G8JSI4_9ACTN</name>
<evidence type="ECO:0000256" key="4">
    <source>
        <dbReference type="ARBA" id="ARBA00023098"/>
    </source>
</evidence>
<proteinExistence type="predicted"/>
<dbReference type="PROSITE" id="PS50035">
    <property type="entry name" value="PLD"/>
    <property type="match status" value="2"/>
</dbReference>
<dbReference type="KEGG" id="gom:D7316_04684"/>
<dbReference type="RefSeq" id="WP_232017037.1">
    <property type="nucleotide sequence ID" value="NZ_CP033972.1"/>
</dbReference>
<feature type="domain" description="PLD phosphodiesterase" evidence="6">
    <location>
        <begin position="138"/>
        <end position="165"/>
    </location>
</feature>
<keyword evidence="8" id="KW-1185">Reference proteome</keyword>
<dbReference type="Proteomes" id="UP000271469">
    <property type="component" value="Chromosome"/>
</dbReference>
<dbReference type="InterPro" id="IPR001736">
    <property type="entry name" value="PLipase_D/transphosphatidylase"/>
</dbReference>
<dbReference type="SMART" id="SM00155">
    <property type="entry name" value="PLDc"/>
    <property type="match status" value="2"/>
</dbReference>
<evidence type="ECO:0000259" key="6">
    <source>
        <dbReference type="PROSITE" id="PS50035"/>
    </source>
</evidence>
<gene>
    <name evidence="7" type="primary">cls</name>
    <name evidence="7" type="ORF">D7316_04684</name>
</gene>
<reference evidence="7 8" key="1">
    <citation type="submission" date="2018-11" db="EMBL/GenBank/DDBJ databases">
        <title>Gordonia insulae sp. nov., isolated from an island soil.</title>
        <authorList>
            <person name="Kim Y.S."/>
            <person name="Kim S.B."/>
        </authorList>
    </citation>
    <scope>NUCLEOTIDE SEQUENCE [LARGE SCALE GENOMIC DNA]</scope>
    <source>
        <strain evidence="7 8">MMS17-SY073</strain>
    </source>
</reference>
<feature type="region of interest" description="Disordered" evidence="5">
    <location>
        <begin position="168"/>
        <end position="189"/>
    </location>
</feature>
<dbReference type="GO" id="GO:0016740">
    <property type="term" value="F:transferase activity"/>
    <property type="evidence" value="ECO:0007669"/>
    <property type="project" value="UniProtKB-KW"/>
</dbReference>